<dbReference type="Pfam" id="PF13041">
    <property type="entry name" value="PPR_2"/>
    <property type="match status" value="3"/>
</dbReference>
<feature type="repeat" description="PPR" evidence="3">
    <location>
        <begin position="922"/>
        <end position="956"/>
    </location>
</feature>
<organism evidence="5">
    <name type="scientific">Nymphaea colorata</name>
    <name type="common">pocket water lily</name>
    <dbReference type="NCBI Taxonomy" id="210225"/>
    <lineage>
        <taxon>Eukaryota</taxon>
        <taxon>Viridiplantae</taxon>
        <taxon>Streptophyta</taxon>
        <taxon>Embryophyta</taxon>
        <taxon>Tracheophyta</taxon>
        <taxon>Spermatophyta</taxon>
        <taxon>Magnoliopsida</taxon>
        <taxon>Nymphaeales</taxon>
        <taxon>Nymphaeaceae</taxon>
        <taxon>Nymphaea</taxon>
    </lineage>
</organism>
<dbReference type="OrthoDB" id="185373at2759"/>
<evidence type="ECO:0000313" key="5">
    <source>
        <dbReference type="EMBL" id="VVW47354.1"/>
    </source>
</evidence>
<protein>
    <recommendedName>
        <fullName evidence="6">Pentacotripeptide-repeat region of PRORP domain-containing protein</fullName>
    </recommendedName>
</protein>
<dbReference type="GO" id="GO:0009570">
    <property type="term" value="C:chloroplast stroma"/>
    <property type="evidence" value="ECO:0007669"/>
    <property type="project" value="EnsemblPlants"/>
</dbReference>
<dbReference type="PROSITE" id="PS51375">
    <property type="entry name" value="PPR"/>
    <property type="match status" value="10"/>
</dbReference>
<dbReference type="SUPFAM" id="SSF81901">
    <property type="entry name" value="HCP-like"/>
    <property type="match status" value="1"/>
</dbReference>
<dbReference type="GO" id="GO:0003729">
    <property type="term" value="F:mRNA binding"/>
    <property type="evidence" value="ECO:0007669"/>
    <property type="project" value="EnsemblPlants"/>
</dbReference>
<dbReference type="GO" id="GO:0003677">
    <property type="term" value="F:DNA binding"/>
    <property type="evidence" value="ECO:0007669"/>
    <property type="project" value="EnsemblPlants"/>
</dbReference>
<feature type="repeat" description="PPR" evidence="3">
    <location>
        <begin position="294"/>
        <end position="328"/>
    </location>
</feature>
<dbReference type="GO" id="GO:0045727">
    <property type="term" value="P:positive regulation of translation"/>
    <property type="evidence" value="ECO:0007669"/>
    <property type="project" value="TreeGrafter"/>
</dbReference>
<feature type="repeat" description="PPR" evidence="3">
    <location>
        <begin position="398"/>
        <end position="432"/>
    </location>
</feature>
<feature type="repeat" description="PPR" evidence="3">
    <location>
        <begin position="433"/>
        <end position="467"/>
    </location>
</feature>
<feature type="repeat" description="PPR" evidence="3">
    <location>
        <begin position="852"/>
        <end position="886"/>
    </location>
</feature>
<dbReference type="Gramene" id="NC6G0040610.1">
    <property type="protein sequence ID" value="NC6G0040610.1:cds"/>
    <property type="gene ID" value="NC6G0040610"/>
</dbReference>
<dbReference type="PANTHER" id="PTHR47447:SF12">
    <property type="entry name" value="PENTATRICOPEPTIDE REPEAT-CONTAINING PROTEIN ATP4 HOMOLOG, CHLOROPLASTIC"/>
    <property type="match status" value="1"/>
</dbReference>
<feature type="repeat" description="PPR" evidence="3">
    <location>
        <begin position="887"/>
        <end position="921"/>
    </location>
</feature>
<proteinExistence type="inferred from homology"/>
<dbReference type="OMA" id="DVFSIME"/>
<evidence type="ECO:0000256" key="3">
    <source>
        <dbReference type="PROSITE-ProRule" id="PRU00708"/>
    </source>
</evidence>
<dbReference type="PANTHER" id="PTHR47447">
    <property type="entry name" value="OS03G0856100 PROTEIN"/>
    <property type="match status" value="1"/>
</dbReference>
<evidence type="ECO:0000256" key="4">
    <source>
        <dbReference type="SAM" id="MobiDB-lite"/>
    </source>
</evidence>
<accession>A0A5K1E9J0</accession>
<evidence type="ECO:0000256" key="2">
    <source>
        <dbReference type="ARBA" id="ARBA00022737"/>
    </source>
</evidence>
<dbReference type="InterPro" id="IPR002885">
    <property type="entry name" value="PPR_rpt"/>
</dbReference>
<gene>
    <name evidence="5" type="ORF">NYM_LOCUS21081</name>
</gene>
<comment type="similarity">
    <text evidence="1">Belongs to the PPR family. P subfamily.</text>
</comment>
<feature type="repeat" description="PPR" evidence="3">
    <location>
        <begin position="468"/>
        <end position="502"/>
    </location>
</feature>
<dbReference type="FunFam" id="1.25.40.10:FF:003613">
    <property type="entry name" value="Pentatricopeptide repeat-containing protein At3g23020"/>
    <property type="match status" value="1"/>
</dbReference>
<dbReference type="EMBL" id="LR721784">
    <property type="protein sequence ID" value="VVW47354.1"/>
    <property type="molecule type" value="Genomic_DNA"/>
</dbReference>
<dbReference type="InterPro" id="IPR011990">
    <property type="entry name" value="TPR-like_helical_dom_sf"/>
</dbReference>
<feature type="repeat" description="PPR" evidence="3">
    <location>
        <begin position="783"/>
        <end position="817"/>
    </location>
</feature>
<evidence type="ECO:0000256" key="1">
    <source>
        <dbReference type="ARBA" id="ARBA00007626"/>
    </source>
</evidence>
<sequence>MASLSLACCLDTYENEKRGYYINLNRRGHRRSFRWCSGNSAPESKLGKVWSIRFYGTRVDSRTEEALYLPSFRFTSTDVFGCVRIIRTDSFHLYSKLERSMLLGASGAHSFGLESDLSNNSEINISDNVARPLDDSLNSRNLSKRRLPGKRGLPESDYKSPLLKRVSKLSKYLQGAKEGKKIETLQHIIGKTNDQTTEQDKHLVSDVGYDLQAMISSIGPQSSLRHCNAVLKVLEQRSENEMLKMFEWMKKNDKLKGNRTAYNLALRVLGRRENWDGAEALLHEMCAESGCILTCQVFNSLIYACYKKGLVDWGTKWFRTMLNKSVQPNQATFGMMMNLYKKSNNIAEAEFAFGQMRSFHLCCCVAYSAMMTIYTRSGLYEKAEEVITFMKEDGVLPNTENWLVRLNTYCQQGKLEEAESVLRAMKQAGAPPNIVAYNTLITGYGKKADIEGAQRVFHAIEKVKLVADETTYRSMVEGCGRAGKYEEALWFYKELKRLGFQPNASNFYTVINLQAKLEDDEGTIQTLKDMRAVGCQHSSIVSSLLQAYERVERLAKVPLILEASFYDALLRDQTSCSILVLAYIKHGMVDEALQVLQGKVWKDHVYEDNLYHLLICSCKEAGCYEHAVKIFMQMPISVGKPNLYITCSMIDVYSSMGHFEKAEDLYFKLRSTNRKLDMVAYSVIVRMYVKAKLFKSACSVLETMDEHKDIMPDAFLFRDMLRIYKQLDMPDKLADIYYRILKSGIVWDEAMYNCVINCCGHALPIDELSRLFDEMLELGIPPNTITFNVMIHIYGKAGFFKKAWKVLRIAQKMGVADAISFNTIIAAYGKNKDFKKMKFAARQMEYAGFEISLEAYNSMLDAYGKEDYVEEFNDVLQKMKESCCVSDHYTYNIMINIYGKKGWIEEVANVLAELKERGLEPDLWSYNTLIKAYGIAGMVEEAVYQVKEMRDRGIEPDRITFINVIDAFQRNDNFLEAVKWSLWMKQLGVASSKH</sequence>
<feature type="repeat" description="PPR" evidence="3">
    <location>
        <begin position="363"/>
        <end position="397"/>
    </location>
</feature>
<dbReference type="Pfam" id="PF01535">
    <property type="entry name" value="PPR"/>
    <property type="match status" value="11"/>
</dbReference>
<reference evidence="5" key="1">
    <citation type="submission" date="2019-09" db="EMBL/GenBank/DDBJ databases">
        <authorList>
            <person name="Zhang L."/>
        </authorList>
    </citation>
    <scope>NUCLEOTIDE SEQUENCE</scope>
</reference>
<feature type="repeat" description="PPR" evidence="3">
    <location>
        <begin position="748"/>
        <end position="782"/>
    </location>
</feature>
<dbReference type="AlphaFoldDB" id="A0A5K1E9J0"/>
<evidence type="ECO:0008006" key="6">
    <source>
        <dbReference type="Google" id="ProtNLM"/>
    </source>
</evidence>
<dbReference type="GO" id="GO:0042134">
    <property type="term" value="F:rRNA primary transcript binding"/>
    <property type="evidence" value="ECO:0007669"/>
    <property type="project" value="TreeGrafter"/>
</dbReference>
<keyword evidence="2" id="KW-0677">Repeat</keyword>
<name>A0A5K1E9J0_9MAGN</name>
<dbReference type="Gene3D" id="1.25.40.10">
    <property type="entry name" value="Tetratricopeptide repeat domain"/>
    <property type="match status" value="6"/>
</dbReference>
<dbReference type="NCBIfam" id="TIGR00756">
    <property type="entry name" value="PPR"/>
    <property type="match status" value="9"/>
</dbReference>
<feature type="region of interest" description="Disordered" evidence="4">
    <location>
        <begin position="136"/>
        <end position="156"/>
    </location>
</feature>